<keyword evidence="1" id="KW-0812">Transmembrane</keyword>
<organism evidence="2 3">
    <name type="scientific">Streptomyces laculatispora</name>
    <dbReference type="NCBI Taxonomy" id="887464"/>
    <lineage>
        <taxon>Bacteria</taxon>
        <taxon>Bacillati</taxon>
        <taxon>Actinomycetota</taxon>
        <taxon>Actinomycetes</taxon>
        <taxon>Kitasatosporales</taxon>
        <taxon>Streptomycetaceae</taxon>
        <taxon>Streptomyces</taxon>
    </lineage>
</organism>
<sequence>MAAAGTAVDDGGAMAEIFVLLGVLLSVIVFLIVKLVLKERRRPTDNFDGQQIEREHSAQARHVRAANTSIAVHNRFLDGGNDWRPGKR</sequence>
<evidence type="ECO:0000313" key="3">
    <source>
        <dbReference type="Proteomes" id="UP001229952"/>
    </source>
</evidence>
<evidence type="ECO:0008006" key="4">
    <source>
        <dbReference type="Google" id="ProtNLM"/>
    </source>
</evidence>
<keyword evidence="1" id="KW-0472">Membrane</keyword>
<protein>
    <recommendedName>
        <fullName evidence="4">Secreted protein</fullName>
    </recommendedName>
</protein>
<keyword evidence="3" id="KW-1185">Reference proteome</keyword>
<proteinExistence type="predicted"/>
<gene>
    <name evidence="2" type="ORF">P8A22_28075</name>
</gene>
<name>A0ABY9IBF1_9ACTN</name>
<accession>A0ABY9IBF1</accession>
<reference evidence="2 3" key="1">
    <citation type="submission" date="2023-03" db="EMBL/GenBank/DDBJ databases">
        <title>Isolation and description of six Streptomyces strains from soil environments, able to metabolize different microbial glucans.</title>
        <authorList>
            <person name="Widen T."/>
            <person name="Larsbrink J."/>
        </authorList>
    </citation>
    <scope>NUCLEOTIDE SEQUENCE [LARGE SCALE GENOMIC DNA]</scope>
    <source>
        <strain evidence="2 3">Mut2</strain>
    </source>
</reference>
<evidence type="ECO:0000256" key="1">
    <source>
        <dbReference type="SAM" id="Phobius"/>
    </source>
</evidence>
<feature type="transmembrane region" description="Helical" evidence="1">
    <location>
        <begin position="17"/>
        <end position="37"/>
    </location>
</feature>
<dbReference type="EMBL" id="CP120992">
    <property type="protein sequence ID" value="WLQ43438.1"/>
    <property type="molecule type" value="Genomic_DNA"/>
</dbReference>
<dbReference type="Proteomes" id="UP001229952">
    <property type="component" value="Chromosome"/>
</dbReference>
<keyword evidence="1" id="KW-1133">Transmembrane helix</keyword>
<dbReference type="RefSeq" id="WP_306090963.1">
    <property type="nucleotide sequence ID" value="NZ_CP120992.1"/>
</dbReference>
<evidence type="ECO:0000313" key="2">
    <source>
        <dbReference type="EMBL" id="WLQ43438.1"/>
    </source>
</evidence>